<dbReference type="EMBL" id="JADFTS010000002">
    <property type="protein sequence ID" value="KAF9621113.1"/>
    <property type="molecule type" value="Genomic_DNA"/>
</dbReference>
<dbReference type="GO" id="GO:0005886">
    <property type="term" value="C:plasma membrane"/>
    <property type="evidence" value="ECO:0007669"/>
    <property type="project" value="UniProtKB-SubCell"/>
</dbReference>
<dbReference type="SMART" id="SM00499">
    <property type="entry name" value="AAI"/>
    <property type="match status" value="1"/>
</dbReference>
<keyword evidence="11" id="KW-1185">Reference proteome</keyword>
<comment type="similarity">
    <text evidence="2">Belongs to the plant LTP family.</text>
</comment>
<dbReference type="CDD" id="cd00010">
    <property type="entry name" value="AAI_LTSS"/>
    <property type="match status" value="1"/>
</dbReference>
<accession>A0A835M657</accession>
<evidence type="ECO:0000256" key="2">
    <source>
        <dbReference type="ARBA" id="ARBA00009748"/>
    </source>
</evidence>
<comment type="caution">
    <text evidence="10">The sequence shown here is derived from an EMBL/GenBank/DDBJ whole genome shotgun (WGS) entry which is preliminary data.</text>
</comment>
<dbReference type="PANTHER" id="PTHR33044">
    <property type="entry name" value="BIFUNCTIONAL INHIBITOR/LIPID-TRANSFER PROTEIN/SEED STORAGE 2S ALBUMIN SUPERFAMILY PROTEIN-RELATED"/>
    <property type="match status" value="1"/>
</dbReference>
<dbReference type="Pfam" id="PF14368">
    <property type="entry name" value="LTP_2"/>
    <property type="match status" value="1"/>
</dbReference>
<reference evidence="10 11" key="1">
    <citation type="submission" date="2020-10" db="EMBL/GenBank/DDBJ databases">
        <title>The Coptis chinensis genome and diversification of protoberbering-type alkaloids.</title>
        <authorList>
            <person name="Wang B."/>
            <person name="Shu S."/>
            <person name="Song C."/>
            <person name="Liu Y."/>
        </authorList>
    </citation>
    <scope>NUCLEOTIDE SEQUENCE [LARGE SCALE GENOMIC DNA]</scope>
    <source>
        <strain evidence="10">HL-2020</strain>
        <tissue evidence="10">Leaf</tissue>
    </source>
</reference>
<feature type="domain" description="Bifunctional inhibitor/plant lipid transfer protein/seed storage helical" evidence="9">
    <location>
        <begin position="32"/>
        <end position="109"/>
    </location>
</feature>
<dbReference type="AlphaFoldDB" id="A0A835M657"/>
<protein>
    <recommendedName>
        <fullName evidence="9">Bifunctional inhibitor/plant lipid transfer protein/seed storage helical domain-containing protein</fullName>
    </recommendedName>
</protein>
<evidence type="ECO:0000256" key="8">
    <source>
        <dbReference type="SAM" id="Phobius"/>
    </source>
</evidence>
<evidence type="ECO:0000256" key="4">
    <source>
        <dbReference type="ARBA" id="ARBA00022729"/>
    </source>
</evidence>
<evidence type="ECO:0000313" key="11">
    <source>
        <dbReference type="Proteomes" id="UP000631114"/>
    </source>
</evidence>
<evidence type="ECO:0000256" key="6">
    <source>
        <dbReference type="ARBA" id="ARBA00023180"/>
    </source>
</evidence>
<keyword evidence="4" id="KW-0732">Signal</keyword>
<dbReference type="PRINTS" id="PR00382">
    <property type="entry name" value="LIPIDTRNSFER"/>
</dbReference>
<keyword evidence="8" id="KW-0472">Membrane</keyword>
<organism evidence="10 11">
    <name type="scientific">Coptis chinensis</name>
    <dbReference type="NCBI Taxonomy" id="261450"/>
    <lineage>
        <taxon>Eukaryota</taxon>
        <taxon>Viridiplantae</taxon>
        <taxon>Streptophyta</taxon>
        <taxon>Embryophyta</taxon>
        <taxon>Tracheophyta</taxon>
        <taxon>Spermatophyta</taxon>
        <taxon>Magnoliopsida</taxon>
        <taxon>Ranunculales</taxon>
        <taxon>Ranunculaceae</taxon>
        <taxon>Coptidoideae</taxon>
        <taxon>Coptis</taxon>
    </lineage>
</organism>
<dbReference type="SUPFAM" id="SSF47699">
    <property type="entry name" value="Bifunctional inhibitor/lipid-transfer protein/seed storage 2S albumin"/>
    <property type="match status" value="1"/>
</dbReference>
<evidence type="ECO:0000256" key="7">
    <source>
        <dbReference type="ARBA" id="ARBA00023288"/>
    </source>
</evidence>
<keyword evidence="8" id="KW-0812">Transmembrane</keyword>
<sequence length="190" mass="19932">MGSPYSMTSWIIVFMMFGFVTSDDLSKDRDECANQLIGLATCLPYVGGTAKTPTPDCCTGLKQVLAKSKKCLCVLVKDRDDPQLGLKINATLALGLPAKCNAAANVSACPSLLHLAPNSPEARVFEQFANATKGSAPTVIGNPAGSSNSAPNAKQTNGGSIKKCWLKVDMVVAIVLWGFTLFLFSGVTGV</sequence>
<evidence type="ECO:0000256" key="1">
    <source>
        <dbReference type="ARBA" id="ARBA00004609"/>
    </source>
</evidence>
<keyword evidence="6" id="KW-0325">Glycoprotein</keyword>
<dbReference type="InterPro" id="IPR043325">
    <property type="entry name" value="LTSS"/>
</dbReference>
<feature type="transmembrane region" description="Helical" evidence="8">
    <location>
        <begin position="6"/>
        <end position="22"/>
    </location>
</feature>
<keyword evidence="8" id="KW-1133">Transmembrane helix</keyword>
<name>A0A835M657_9MAGN</name>
<keyword evidence="3" id="KW-0336">GPI-anchor</keyword>
<evidence type="ECO:0000313" key="10">
    <source>
        <dbReference type="EMBL" id="KAF9621113.1"/>
    </source>
</evidence>
<feature type="transmembrane region" description="Helical" evidence="8">
    <location>
        <begin position="164"/>
        <end position="184"/>
    </location>
</feature>
<gene>
    <name evidence="10" type="ORF">IFM89_016607</name>
</gene>
<evidence type="ECO:0000259" key="9">
    <source>
        <dbReference type="SMART" id="SM00499"/>
    </source>
</evidence>
<dbReference type="GO" id="GO:0006869">
    <property type="term" value="P:lipid transport"/>
    <property type="evidence" value="ECO:0007669"/>
    <property type="project" value="InterPro"/>
</dbReference>
<dbReference type="GO" id="GO:0008289">
    <property type="term" value="F:lipid binding"/>
    <property type="evidence" value="ECO:0007669"/>
    <property type="project" value="InterPro"/>
</dbReference>
<proteinExistence type="inferred from homology"/>
<dbReference type="GO" id="GO:0098552">
    <property type="term" value="C:side of membrane"/>
    <property type="evidence" value="ECO:0007669"/>
    <property type="project" value="UniProtKB-KW"/>
</dbReference>
<keyword evidence="7" id="KW-0449">Lipoprotein</keyword>
<dbReference type="Gene3D" id="1.10.110.10">
    <property type="entry name" value="Plant lipid-transfer and hydrophobic proteins"/>
    <property type="match status" value="1"/>
</dbReference>
<dbReference type="Proteomes" id="UP000631114">
    <property type="component" value="Unassembled WGS sequence"/>
</dbReference>
<dbReference type="InterPro" id="IPR036312">
    <property type="entry name" value="Bifun_inhib/LTP/seed_sf"/>
</dbReference>
<dbReference type="InterPro" id="IPR016140">
    <property type="entry name" value="Bifunc_inhib/LTP/seed_store"/>
</dbReference>
<comment type="subcellular location">
    <subcellularLocation>
        <location evidence="1">Cell membrane</location>
        <topology evidence="1">Lipid-anchor</topology>
        <topology evidence="1">GPI-anchor</topology>
    </subcellularLocation>
</comment>
<dbReference type="InterPro" id="IPR000528">
    <property type="entry name" value="Plant_nsLTP"/>
</dbReference>
<keyword evidence="5" id="KW-1015">Disulfide bond</keyword>
<dbReference type="OrthoDB" id="1938537at2759"/>
<evidence type="ECO:0000256" key="3">
    <source>
        <dbReference type="ARBA" id="ARBA00022622"/>
    </source>
</evidence>
<dbReference type="FunFam" id="1.10.110.10:FF:000001">
    <property type="entry name" value="Bifunctional inhibitor/lipid-transfer protein/seed storage 2S albumin superfamily protein"/>
    <property type="match status" value="1"/>
</dbReference>
<evidence type="ECO:0000256" key="5">
    <source>
        <dbReference type="ARBA" id="ARBA00023157"/>
    </source>
</evidence>